<sequence length="73" mass="7732">MTPTPGRPGNNRKPLIITAGATVAVLTVIAVILAFLMNKGEDGGSFNPSGSPVDVAKAYLEALSRVTPRRRWI</sequence>
<dbReference type="RefSeq" id="WP_163646565.1">
    <property type="nucleotide sequence ID" value="NZ_AP022579.1"/>
</dbReference>
<gene>
    <name evidence="2" type="ORF">MBOE_00200</name>
</gene>
<dbReference type="Proteomes" id="UP000466683">
    <property type="component" value="Chromosome"/>
</dbReference>
<protein>
    <recommendedName>
        <fullName evidence="4">DUF2613 domain-containing protein</fullName>
    </recommendedName>
</protein>
<organism evidence="2 3">
    <name type="scientific">Mycolicibacterium boenickei</name>
    <dbReference type="NCBI Taxonomy" id="146017"/>
    <lineage>
        <taxon>Bacteria</taxon>
        <taxon>Bacillati</taxon>
        <taxon>Actinomycetota</taxon>
        <taxon>Actinomycetes</taxon>
        <taxon>Mycobacteriales</taxon>
        <taxon>Mycobacteriaceae</taxon>
        <taxon>Mycolicibacterium</taxon>
    </lineage>
</organism>
<keyword evidence="1" id="KW-1133">Transmembrane helix</keyword>
<evidence type="ECO:0000313" key="2">
    <source>
        <dbReference type="EMBL" id="BBX88371.1"/>
    </source>
</evidence>
<dbReference type="EMBL" id="AP022579">
    <property type="protein sequence ID" value="BBX88371.1"/>
    <property type="molecule type" value="Genomic_DNA"/>
</dbReference>
<keyword evidence="1" id="KW-0812">Transmembrane</keyword>
<evidence type="ECO:0000313" key="3">
    <source>
        <dbReference type="Proteomes" id="UP000466683"/>
    </source>
</evidence>
<keyword evidence="3" id="KW-1185">Reference proteome</keyword>
<evidence type="ECO:0008006" key="4">
    <source>
        <dbReference type="Google" id="ProtNLM"/>
    </source>
</evidence>
<accession>A0ABM7INJ5</accession>
<proteinExistence type="predicted"/>
<reference evidence="2 3" key="1">
    <citation type="journal article" date="2019" name="Emerg. Microbes Infect.">
        <title>Comprehensive subspecies identification of 175 nontuberculous mycobacteria species based on 7547 genomic profiles.</title>
        <authorList>
            <person name="Matsumoto Y."/>
            <person name="Kinjo T."/>
            <person name="Motooka D."/>
            <person name="Nabeya D."/>
            <person name="Jung N."/>
            <person name="Uechi K."/>
            <person name="Horii T."/>
            <person name="Iida T."/>
            <person name="Fujita J."/>
            <person name="Nakamura S."/>
        </authorList>
    </citation>
    <scope>NUCLEOTIDE SEQUENCE [LARGE SCALE GENOMIC DNA]</scope>
    <source>
        <strain evidence="2 3">JCM 15653</strain>
    </source>
</reference>
<evidence type="ECO:0000256" key="1">
    <source>
        <dbReference type="SAM" id="Phobius"/>
    </source>
</evidence>
<name>A0ABM7INJ5_9MYCO</name>
<keyword evidence="1" id="KW-0472">Membrane</keyword>
<feature type="transmembrane region" description="Helical" evidence="1">
    <location>
        <begin position="15"/>
        <end position="36"/>
    </location>
</feature>